<dbReference type="Proteomes" id="UP001187203">
    <property type="component" value="Unassembled WGS sequence"/>
</dbReference>
<dbReference type="RefSeq" id="WP_317275917.1">
    <property type="nucleotide sequence ID" value="NZ_JAWJWH010000003.1"/>
</dbReference>
<comment type="caution">
    <text evidence="1">The sequence shown here is derived from an EMBL/GenBank/DDBJ whole genome shotgun (WGS) entry which is preliminary data.</text>
</comment>
<name>A0ABU3YHW7_9HYPH</name>
<accession>A0ABU3YHW7</accession>
<evidence type="ECO:0000313" key="1">
    <source>
        <dbReference type="EMBL" id="MDV4185455.1"/>
    </source>
</evidence>
<proteinExistence type="predicted"/>
<sequence>MKTTIAKGLTFDLLIEEVQHQDANGGQIFYPASIYVVSKDPKTDIIPALRYGFSLLIRSPLAPFFLTIYG</sequence>
<gene>
    <name evidence="1" type="ORF">R1523_08090</name>
</gene>
<dbReference type="EMBL" id="JAWJWI010000003">
    <property type="protein sequence ID" value="MDV4185455.1"/>
    <property type="molecule type" value="Genomic_DNA"/>
</dbReference>
<keyword evidence="2" id="KW-1185">Reference proteome</keyword>
<reference evidence="2" key="1">
    <citation type="journal article" date="2023" name="Int. J. Mol. Sci.">
        <title>Genomic and Metabolic Characterization of Plant Growth-Promoting Rhizobacteria Isolated from Nodules of Clovers Grown in Non-Farmed Soil.</title>
        <authorList>
            <person name="Wojcik M."/>
            <person name="Koper P."/>
            <person name="Zebracki K."/>
            <person name="Marczak M."/>
            <person name="Mazur A."/>
        </authorList>
    </citation>
    <scope>NUCLEOTIDE SEQUENCE [LARGE SCALE GENOMIC DNA]</scope>
    <source>
        <strain evidence="2">KB12</strain>
    </source>
</reference>
<evidence type="ECO:0000313" key="2">
    <source>
        <dbReference type="Proteomes" id="UP001187203"/>
    </source>
</evidence>
<protein>
    <submittedName>
        <fullName evidence="1">Uncharacterized protein</fullName>
    </submittedName>
</protein>
<organism evidence="1 2">
    <name type="scientific">Rhizobium brockwellii</name>
    <dbReference type="NCBI Taxonomy" id="3019932"/>
    <lineage>
        <taxon>Bacteria</taxon>
        <taxon>Pseudomonadati</taxon>
        <taxon>Pseudomonadota</taxon>
        <taxon>Alphaproteobacteria</taxon>
        <taxon>Hyphomicrobiales</taxon>
        <taxon>Rhizobiaceae</taxon>
        <taxon>Rhizobium/Agrobacterium group</taxon>
        <taxon>Rhizobium</taxon>
    </lineage>
</organism>